<evidence type="ECO:0000256" key="2">
    <source>
        <dbReference type="ARBA" id="ARBA00003015"/>
    </source>
</evidence>
<comment type="function">
    <text evidence="2">Catalyzes the formation of N(7)-methylguanine at position 46 (m7G46) in tRNA.</text>
</comment>
<dbReference type="CDD" id="cd02440">
    <property type="entry name" value="AdoMet_MTases"/>
    <property type="match status" value="1"/>
</dbReference>
<evidence type="ECO:0000256" key="4">
    <source>
        <dbReference type="ARBA" id="ARBA00022603"/>
    </source>
</evidence>
<reference evidence="8 9" key="1">
    <citation type="submission" date="2019-12" db="EMBL/GenBank/DDBJ databases">
        <title>Spirosoma sp. HMF4905 genome sequencing and assembly.</title>
        <authorList>
            <person name="Kang H."/>
            <person name="Cha I."/>
            <person name="Kim H."/>
            <person name="Joh K."/>
        </authorList>
    </citation>
    <scope>NUCLEOTIDE SEQUENCE [LARGE SCALE GENOMIC DNA]</scope>
    <source>
        <strain evidence="8 9">HMF4905</strain>
    </source>
</reference>
<dbReference type="GO" id="GO:0008176">
    <property type="term" value="F:tRNA (guanine(46)-N7)-methyltransferase activity"/>
    <property type="evidence" value="ECO:0007669"/>
    <property type="project" value="UniProtKB-EC"/>
</dbReference>
<dbReference type="InterPro" id="IPR003358">
    <property type="entry name" value="tRNA_(Gua-N-7)_MeTrfase_Trmb"/>
</dbReference>
<dbReference type="PANTHER" id="PTHR23417:SF14">
    <property type="entry name" value="PENTACOTRIPEPTIDE-REPEAT REGION OF PRORP DOMAIN-CONTAINING PROTEIN"/>
    <property type="match status" value="1"/>
</dbReference>
<evidence type="ECO:0000256" key="6">
    <source>
        <dbReference type="ARBA" id="ARBA00022691"/>
    </source>
</evidence>
<comment type="caution">
    <text evidence="8">The sequence shown here is derived from an EMBL/GenBank/DDBJ whole genome shotgun (WGS) entry which is preliminary data.</text>
</comment>
<keyword evidence="7" id="KW-0819">tRNA processing</keyword>
<keyword evidence="6" id="KW-0949">S-adenosyl-L-methionine</keyword>
<dbReference type="EC" id="2.1.1.33" evidence="3"/>
<dbReference type="Gene3D" id="3.40.50.150">
    <property type="entry name" value="Vaccinia Virus protein VP39"/>
    <property type="match status" value="1"/>
</dbReference>
<accession>A0A7K1SNB9</accession>
<comment type="catalytic activity">
    <reaction evidence="1">
        <text>guanosine(46) in tRNA + S-adenosyl-L-methionine = N(7)-methylguanosine(46) in tRNA + S-adenosyl-L-homocysteine</text>
        <dbReference type="Rhea" id="RHEA:42708"/>
        <dbReference type="Rhea" id="RHEA-COMP:10188"/>
        <dbReference type="Rhea" id="RHEA-COMP:10189"/>
        <dbReference type="ChEBI" id="CHEBI:57856"/>
        <dbReference type="ChEBI" id="CHEBI:59789"/>
        <dbReference type="ChEBI" id="CHEBI:74269"/>
        <dbReference type="ChEBI" id="CHEBI:74480"/>
        <dbReference type="EC" id="2.1.1.33"/>
    </reaction>
</comment>
<evidence type="ECO:0000256" key="7">
    <source>
        <dbReference type="ARBA" id="ARBA00022694"/>
    </source>
</evidence>
<evidence type="ECO:0000313" key="9">
    <source>
        <dbReference type="Proteomes" id="UP000436006"/>
    </source>
</evidence>
<evidence type="ECO:0000256" key="3">
    <source>
        <dbReference type="ARBA" id="ARBA00011977"/>
    </source>
</evidence>
<dbReference type="InterPro" id="IPR029063">
    <property type="entry name" value="SAM-dependent_MTases_sf"/>
</dbReference>
<name>A0A7K1SNB9_9BACT</name>
<dbReference type="AlphaFoldDB" id="A0A7K1SNB9"/>
<dbReference type="RefSeq" id="WP_157590111.1">
    <property type="nucleotide sequence ID" value="NZ_WPIN01000022.1"/>
</dbReference>
<evidence type="ECO:0000256" key="1">
    <source>
        <dbReference type="ARBA" id="ARBA00000142"/>
    </source>
</evidence>
<gene>
    <name evidence="8" type="ORF">GO755_35075</name>
</gene>
<evidence type="ECO:0000313" key="8">
    <source>
        <dbReference type="EMBL" id="MVM35298.1"/>
    </source>
</evidence>
<sequence length="167" mass="19732">MNLEESSELEIGFGYSCILFKLANIYPTKKFYGVDIENKCFIYDSELEKYKNVKLIQGDIREAIKKFPVYYFERIHIYFPSPGPKQKRYLNKDFIQTIYSYLKKNGTLKIVTDEVNYFLEIQASIMATNFVIVPWTALEFIHNSTLLVSTDCEKKYNSKFFIECKKV</sequence>
<keyword evidence="4 8" id="KW-0489">Methyltransferase</keyword>
<dbReference type="EMBL" id="WPIN01000022">
    <property type="protein sequence ID" value="MVM35298.1"/>
    <property type="molecule type" value="Genomic_DNA"/>
</dbReference>
<dbReference type="Pfam" id="PF02390">
    <property type="entry name" value="Methyltransf_4"/>
    <property type="match status" value="1"/>
</dbReference>
<keyword evidence="9" id="KW-1185">Reference proteome</keyword>
<dbReference type="Proteomes" id="UP000436006">
    <property type="component" value="Unassembled WGS sequence"/>
</dbReference>
<dbReference type="GO" id="GO:0043527">
    <property type="term" value="C:tRNA methyltransferase complex"/>
    <property type="evidence" value="ECO:0007669"/>
    <property type="project" value="TreeGrafter"/>
</dbReference>
<dbReference type="PANTHER" id="PTHR23417">
    <property type="entry name" value="3-DEOXY-D-MANNO-OCTULOSONIC-ACID TRANSFERASE/TRNA GUANINE-N 7 - -METHYLTRANSFERASE"/>
    <property type="match status" value="1"/>
</dbReference>
<proteinExistence type="predicted"/>
<keyword evidence="5 8" id="KW-0808">Transferase</keyword>
<organism evidence="8 9">
    <name type="scientific">Spirosoma arboris</name>
    <dbReference type="NCBI Taxonomy" id="2682092"/>
    <lineage>
        <taxon>Bacteria</taxon>
        <taxon>Pseudomonadati</taxon>
        <taxon>Bacteroidota</taxon>
        <taxon>Cytophagia</taxon>
        <taxon>Cytophagales</taxon>
        <taxon>Cytophagaceae</taxon>
        <taxon>Spirosoma</taxon>
    </lineage>
</organism>
<protein>
    <recommendedName>
        <fullName evidence="3">tRNA (guanine(46)-N(7))-methyltransferase</fullName>
        <ecNumber evidence="3">2.1.1.33</ecNumber>
    </recommendedName>
</protein>
<evidence type="ECO:0000256" key="5">
    <source>
        <dbReference type="ARBA" id="ARBA00022679"/>
    </source>
</evidence>
<dbReference type="SUPFAM" id="SSF53335">
    <property type="entry name" value="S-adenosyl-L-methionine-dependent methyltransferases"/>
    <property type="match status" value="1"/>
</dbReference>